<keyword evidence="6" id="KW-0414">Isoprene biosynthesis</keyword>
<keyword evidence="4" id="KW-0479">Metal-binding</keyword>
<dbReference type="NCBIfam" id="NF045485">
    <property type="entry name" value="FPPsyn"/>
    <property type="match status" value="1"/>
</dbReference>
<dbReference type="SUPFAM" id="SSF48576">
    <property type="entry name" value="Terpenoid synthases"/>
    <property type="match status" value="1"/>
</dbReference>
<dbReference type="GO" id="GO:0046872">
    <property type="term" value="F:metal ion binding"/>
    <property type="evidence" value="ECO:0007669"/>
    <property type="project" value="UniProtKB-KW"/>
</dbReference>
<dbReference type="RefSeq" id="WP_166917686.1">
    <property type="nucleotide sequence ID" value="NZ_CP050253.1"/>
</dbReference>
<dbReference type="EC" id="2.5.1.10" evidence="8"/>
<keyword evidence="3 7" id="KW-0808">Transferase</keyword>
<reference evidence="8 9" key="1">
    <citation type="submission" date="2020-03" db="EMBL/GenBank/DDBJ databases">
        <title>Complete genome sequence of Orbus sp. IPMB12 (BCRC 80908).</title>
        <authorList>
            <person name="Lo W.-S."/>
            <person name="Chang T.-H."/>
            <person name="Kuo C.-H."/>
        </authorList>
    </citation>
    <scope>NUCLEOTIDE SEQUENCE [LARGE SCALE GENOMIC DNA]</scope>
    <source>
        <strain evidence="8 9">IPMB12</strain>
    </source>
</reference>
<name>A0A6G9IDS4_9GAMM</name>
<proteinExistence type="inferred from homology"/>
<evidence type="ECO:0000313" key="8">
    <source>
        <dbReference type="EMBL" id="QIQ22391.1"/>
    </source>
</evidence>
<dbReference type="FunCoup" id="A0A6G9IDS4">
    <property type="interactions" value="356"/>
</dbReference>
<dbReference type="PANTHER" id="PTHR43281">
    <property type="entry name" value="FARNESYL DIPHOSPHATE SYNTHASE"/>
    <property type="match status" value="1"/>
</dbReference>
<protein>
    <submittedName>
        <fullName evidence="8">(2E,6E)-farnesyl diphosphate synthase</fullName>
        <ecNumber evidence="8">2.5.1.10</ecNumber>
    </submittedName>
</protein>
<organism evidence="8 9">
    <name type="scientific">Zophobihabitans entericus</name>
    <dbReference type="NCBI Taxonomy" id="1635327"/>
    <lineage>
        <taxon>Bacteria</taxon>
        <taxon>Pseudomonadati</taxon>
        <taxon>Pseudomonadota</taxon>
        <taxon>Gammaproteobacteria</taxon>
        <taxon>Orbales</taxon>
        <taxon>Orbaceae</taxon>
        <taxon>Zophobihabitans</taxon>
    </lineage>
</organism>
<dbReference type="Pfam" id="PF00348">
    <property type="entry name" value="polyprenyl_synt"/>
    <property type="match status" value="1"/>
</dbReference>
<dbReference type="EMBL" id="CP050253">
    <property type="protein sequence ID" value="QIQ22391.1"/>
    <property type="molecule type" value="Genomic_DNA"/>
</dbReference>
<keyword evidence="5" id="KW-0460">Magnesium</keyword>
<dbReference type="NCBIfam" id="NF007877">
    <property type="entry name" value="PRK10581.1"/>
    <property type="match status" value="1"/>
</dbReference>
<gene>
    <name evidence="8" type="primary">ispA</name>
    <name evidence="8" type="ORF">IPMB12_04235</name>
</gene>
<evidence type="ECO:0000256" key="5">
    <source>
        <dbReference type="ARBA" id="ARBA00022842"/>
    </source>
</evidence>
<accession>A0A6G9IDS4</accession>
<dbReference type="GO" id="GO:0005737">
    <property type="term" value="C:cytoplasm"/>
    <property type="evidence" value="ECO:0007669"/>
    <property type="project" value="UniProtKB-ARBA"/>
</dbReference>
<dbReference type="GO" id="GO:0004337">
    <property type="term" value="F:(2E,6E)-farnesyl diphosphate synthase activity"/>
    <property type="evidence" value="ECO:0007669"/>
    <property type="project" value="UniProtKB-EC"/>
</dbReference>
<evidence type="ECO:0000256" key="7">
    <source>
        <dbReference type="RuleBase" id="RU004466"/>
    </source>
</evidence>
<evidence type="ECO:0000256" key="3">
    <source>
        <dbReference type="ARBA" id="ARBA00022679"/>
    </source>
</evidence>
<evidence type="ECO:0000313" key="9">
    <source>
        <dbReference type="Proteomes" id="UP000501168"/>
    </source>
</evidence>
<comment type="similarity">
    <text evidence="2 7">Belongs to the FPP/GGPP synthase family.</text>
</comment>
<dbReference type="InterPro" id="IPR000092">
    <property type="entry name" value="Polyprenyl_synt"/>
</dbReference>
<dbReference type="SFLD" id="SFLDG01017">
    <property type="entry name" value="Polyprenyl_Transferase_Like"/>
    <property type="match status" value="1"/>
</dbReference>
<dbReference type="InParanoid" id="A0A6G9IDS4"/>
<dbReference type="PROSITE" id="PS00723">
    <property type="entry name" value="POLYPRENYL_SYNTHASE_1"/>
    <property type="match status" value="1"/>
</dbReference>
<dbReference type="Proteomes" id="UP000501168">
    <property type="component" value="Chromosome"/>
</dbReference>
<dbReference type="GO" id="GO:0008654">
    <property type="term" value="P:phospholipid biosynthetic process"/>
    <property type="evidence" value="ECO:0007669"/>
    <property type="project" value="UniProtKB-ARBA"/>
</dbReference>
<evidence type="ECO:0000256" key="1">
    <source>
        <dbReference type="ARBA" id="ARBA00001946"/>
    </source>
</evidence>
<dbReference type="PROSITE" id="PS00444">
    <property type="entry name" value="POLYPRENYL_SYNTHASE_2"/>
    <property type="match status" value="1"/>
</dbReference>
<dbReference type="FunFam" id="1.10.600.10:FF:000001">
    <property type="entry name" value="Geranylgeranyl diphosphate synthase"/>
    <property type="match status" value="1"/>
</dbReference>
<sequence>MINLFTEHQKSYSDRVETALNQYLGQLSSSQLTLAMQYSLLAGGKRVRPFLVYATGEMFGVTPDKLDAPACAIEAIHTYSLIHDDLPAMDNDNLRRGKPTCHIQFGEATAILAGDSLQTLAFSILAGEQALPIESRMKMIQELAQASGASGMCLGQTMDLAAEHQHINLEQLKQIHHYKTGVLIQAAVRLGLYSAGASAHQYQPILDKYSQAIGLAFQVQDDILNVIGNTEKMGKPQGSDEQLEKSTYPSLMGLTAAKETAQQLYHQAISALDQLPMNSDALRSLAHFIVRRDN</sequence>
<dbReference type="SFLD" id="SFLDS00005">
    <property type="entry name" value="Isoprenoid_Synthase_Type_I"/>
    <property type="match status" value="1"/>
</dbReference>
<comment type="cofactor">
    <cofactor evidence="1">
        <name>Mg(2+)</name>
        <dbReference type="ChEBI" id="CHEBI:18420"/>
    </cofactor>
</comment>
<evidence type="ECO:0000256" key="4">
    <source>
        <dbReference type="ARBA" id="ARBA00022723"/>
    </source>
</evidence>
<dbReference type="PANTHER" id="PTHR43281:SF1">
    <property type="entry name" value="FARNESYL DIPHOSPHATE SYNTHASE"/>
    <property type="match status" value="1"/>
</dbReference>
<evidence type="ECO:0000256" key="6">
    <source>
        <dbReference type="ARBA" id="ARBA00023229"/>
    </source>
</evidence>
<dbReference type="AlphaFoldDB" id="A0A6G9IDS4"/>
<dbReference type="GO" id="GO:0016114">
    <property type="term" value="P:terpenoid biosynthetic process"/>
    <property type="evidence" value="ECO:0007669"/>
    <property type="project" value="UniProtKB-ARBA"/>
</dbReference>
<dbReference type="InterPro" id="IPR008949">
    <property type="entry name" value="Isoprenoid_synthase_dom_sf"/>
</dbReference>
<dbReference type="InterPro" id="IPR053378">
    <property type="entry name" value="Prenyl_diphosphate_synthase"/>
</dbReference>
<dbReference type="Gene3D" id="1.10.600.10">
    <property type="entry name" value="Farnesyl Diphosphate Synthase"/>
    <property type="match status" value="1"/>
</dbReference>
<evidence type="ECO:0000256" key="2">
    <source>
        <dbReference type="ARBA" id="ARBA00006706"/>
    </source>
</evidence>
<dbReference type="CDD" id="cd00685">
    <property type="entry name" value="Trans_IPPS_HT"/>
    <property type="match status" value="1"/>
</dbReference>
<keyword evidence="9" id="KW-1185">Reference proteome</keyword>
<dbReference type="InterPro" id="IPR033749">
    <property type="entry name" value="Polyprenyl_synt_CS"/>
</dbReference>
<dbReference type="KEGG" id="orb:IPMB12_04235"/>